<name>A0A2A9E2V2_9MICO</name>
<evidence type="ECO:0000313" key="6">
    <source>
        <dbReference type="EMBL" id="PFG33347.1"/>
    </source>
</evidence>
<evidence type="ECO:0000256" key="4">
    <source>
        <dbReference type="ARBA" id="ARBA00022840"/>
    </source>
</evidence>
<dbReference type="InterPro" id="IPR003593">
    <property type="entry name" value="AAA+_ATPase"/>
</dbReference>
<dbReference type="PROSITE" id="PS50893">
    <property type="entry name" value="ABC_TRANSPORTER_2"/>
    <property type="match status" value="1"/>
</dbReference>
<evidence type="ECO:0000256" key="2">
    <source>
        <dbReference type="ARBA" id="ARBA00022448"/>
    </source>
</evidence>
<dbReference type="PANTHER" id="PTHR43335:SF4">
    <property type="entry name" value="ABC TRANSPORTER, ATP-BINDING PROTEIN"/>
    <property type="match status" value="1"/>
</dbReference>
<dbReference type="RefSeq" id="WP_098454570.1">
    <property type="nucleotide sequence ID" value="NZ_PDJG01000001.1"/>
</dbReference>
<dbReference type="GO" id="GO:0005524">
    <property type="term" value="F:ATP binding"/>
    <property type="evidence" value="ECO:0007669"/>
    <property type="project" value="UniProtKB-KW"/>
</dbReference>
<keyword evidence="7" id="KW-1185">Reference proteome</keyword>
<dbReference type="AlphaFoldDB" id="A0A2A9E2V2"/>
<keyword evidence="3" id="KW-0547">Nucleotide-binding</keyword>
<dbReference type="InterPro" id="IPR003439">
    <property type="entry name" value="ABC_transporter-like_ATP-bd"/>
</dbReference>
<evidence type="ECO:0000313" key="7">
    <source>
        <dbReference type="Proteomes" id="UP000225548"/>
    </source>
</evidence>
<gene>
    <name evidence="6" type="ORF">ATL42_1217</name>
</gene>
<dbReference type="SMART" id="SM00382">
    <property type="entry name" value="AAA"/>
    <property type="match status" value="1"/>
</dbReference>
<reference evidence="6 7" key="1">
    <citation type="submission" date="2017-10" db="EMBL/GenBank/DDBJ databases">
        <title>Sequencing the genomes of 1000 actinobacteria strains.</title>
        <authorList>
            <person name="Klenk H.-P."/>
        </authorList>
    </citation>
    <scope>NUCLEOTIDE SEQUENCE [LARGE SCALE GENOMIC DNA]</scope>
    <source>
        <strain evidence="6 7">DSM 18966</strain>
    </source>
</reference>
<proteinExistence type="inferred from homology"/>
<dbReference type="EMBL" id="PDJG01000001">
    <property type="protein sequence ID" value="PFG33347.1"/>
    <property type="molecule type" value="Genomic_DNA"/>
</dbReference>
<evidence type="ECO:0000259" key="5">
    <source>
        <dbReference type="PROSITE" id="PS50893"/>
    </source>
</evidence>
<organism evidence="6 7">
    <name type="scientific">Sanguibacter antarcticus</name>
    <dbReference type="NCBI Taxonomy" id="372484"/>
    <lineage>
        <taxon>Bacteria</taxon>
        <taxon>Bacillati</taxon>
        <taxon>Actinomycetota</taxon>
        <taxon>Actinomycetes</taxon>
        <taxon>Micrococcales</taxon>
        <taxon>Sanguibacteraceae</taxon>
        <taxon>Sanguibacter</taxon>
    </lineage>
</organism>
<dbReference type="Gene3D" id="3.40.50.300">
    <property type="entry name" value="P-loop containing nucleotide triphosphate hydrolases"/>
    <property type="match status" value="1"/>
</dbReference>
<evidence type="ECO:0000256" key="1">
    <source>
        <dbReference type="ARBA" id="ARBA00005417"/>
    </source>
</evidence>
<dbReference type="SUPFAM" id="SSF52540">
    <property type="entry name" value="P-loop containing nucleoside triphosphate hydrolases"/>
    <property type="match status" value="1"/>
</dbReference>
<feature type="domain" description="ABC transporter" evidence="5">
    <location>
        <begin position="2"/>
        <end position="227"/>
    </location>
</feature>
<keyword evidence="4 6" id="KW-0067">ATP-binding</keyword>
<protein>
    <submittedName>
        <fullName evidence="6">ABC-2 type transport system ATP-binding protein</fullName>
    </submittedName>
</protein>
<sequence>MIEVHELTKTFGDNVAVDNISFTVQPGIVTGFLGPNGAGKSTTMRMILGLDRPTSGHALVNGRSYTGSAAPISELGALLDARNADKARSARNHLRALGATVGLGSDRVDEVLEVVGLTDVARQKAGAYSLGMGQRLGIAAALLGDPKVVMLDEPVNGLDPDGILWIRHMLKDLAAEGRTVLLSSHLMSEMELTAEHLLVIGRGRIMADMPMHQFIAQATGNHVHVVSPDGTALRDLLAAPGVAVASDAPGVLDIEGLTAQEIGTRAAAAGLVLFELTPVEPSLEEAYMTMTRDAVEFHGTSASPHLETASAHAADKDAA</sequence>
<evidence type="ECO:0000256" key="3">
    <source>
        <dbReference type="ARBA" id="ARBA00022741"/>
    </source>
</evidence>
<dbReference type="PANTHER" id="PTHR43335">
    <property type="entry name" value="ABC TRANSPORTER, ATP-BINDING PROTEIN"/>
    <property type="match status" value="1"/>
</dbReference>
<dbReference type="OrthoDB" id="9804819at2"/>
<accession>A0A2A9E2V2</accession>
<comment type="caution">
    <text evidence="6">The sequence shown here is derived from an EMBL/GenBank/DDBJ whole genome shotgun (WGS) entry which is preliminary data.</text>
</comment>
<keyword evidence="2" id="KW-0813">Transport</keyword>
<dbReference type="Pfam" id="PF00005">
    <property type="entry name" value="ABC_tran"/>
    <property type="match status" value="1"/>
</dbReference>
<dbReference type="GO" id="GO:0016887">
    <property type="term" value="F:ATP hydrolysis activity"/>
    <property type="evidence" value="ECO:0007669"/>
    <property type="project" value="InterPro"/>
</dbReference>
<dbReference type="Proteomes" id="UP000225548">
    <property type="component" value="Unassembled WGS sequence"/>
</dbReference>
<dbReference type="InterPro" id="IPR027417">
    <property type="entry name" value="P-loop_NTPase"/>
</dbReference>
<comment type="similarity">
    <text evidence="1">Belongs to the ABC transporter superfamily.</text>
</comment>